<organism evidence="2 3">
    <name type="scientific">Strongyloides venezuelensis</name>
    <name type="common">Threadworm</name>
    <dbReference type="NCBI Taxonomy" id="75913"/>
    <lineage>
        <taxon>Eukaryota</taxon>
        <taxon>Metazoa</taxon>
        <taxon>Ecdysozoa</taxon>
        <taxon>Nematoda</taxon>
        <taxon>Chromadorea</taxon>
        <taxon>Rhabditida</taxon>
        <taxon>Tylenchina</taxon>
        <taxon>Panagrolaimomorpha</taxon>
        <taxon>Strongyloidoidea</taxon>
        <taxon>Strongyloididae</taxon>
        <taxon>Strongyloides</taxon>
    </lineage>
</organism>
<sequence>MSKDQEKGKKYIKSPVNNDAENDKSEKKEKNTEKVSKESDNKDKVSSQQDEYYKTRKVMYDKLRLSDLGWRLHENSQYSRSKIRKLFYAGDDNALDYKFCLEFSGSDPWAAYSHEQENKSKSDDI</sequence>
<reference evidence="3" key="2">
    <citation type="submission" date="2015-08" db="UniProtKB">
        <authorList>
            <consortium name="WormBaseParasite"/>
        </authorList>
    </citation>
    <scope>IDENTIFICATION</scope>
</reference>
<evidence type="ECO:0000256" key="1">
    <source>
        <dbReference type="SAM" id="MobiDB-lite"/>
    </source>
</evidence>
<dbReference type="AlphaFoldDB" id="A0A0K0G074"/>
<dbReference type="Proteomes" id="UP000035680">
    <property type="component" value="Unassembled WGS sequence"/>
</dbReference>
<reference evidence="2" key="1">
    <citation type="submission" date="2014-07" db="EMBL/GenBank/DDBJ databases">
        <authorList>
            <person name="Martin A.A"/>
            <person name="De Silva N."/>
        </authorList>
    </citation>
    <scope>NUCLEOTIDE SEQUENCE</scope>
</reference>
<proteinExistence type="predicted"/>
<keyword evidence="2" id="KW-1185">Reference proteome</keyword>
<dbReference type="WBParaSite" id="SVE_1810800.1">
    <property type="protein sequence ID" value="SVE_1810800.1"/>
    <property type="gene ID" value="SVE_1810800"/>
</dbReference>
<feature type="compositionally biased region" description="Basic and acidic residues" evidence="1">
    <location>
        <begin position="21"/>
        <end position="51"/>
    </location>
</feature>
<evidence type="ECO:0000313" key="2">
    <source>
        <dbReference type="Proteomes" id="UP000035680"/>
    </source>
</evidence>
<accession>A0A0K0G074</accession>
<evidence type="ECO:0000313" key="3">
    <source>
        <dbReference type="WBParaSite" id="SVE_1810800.1"/>
    </source>
</evidence>
<feature type="region of interest" description="Disordered" evidence="1">
    <location>
        <begin position="1"/>
        <end position="51"/>
    </location>
</feature>
<name>A0A0K0G074_STRVS</name>
<protein>
    <submittedName>
        <fullName evidence="3">Uncharacterized protein</fullName>
    </submittedName>
</protein>